<sequence>MASQQGGQTARPRESVQVLFDHELKNAPGKSIVGLQVEFPPNGFTPPHRHAGATVVVLVLEGEILSGMNGNPPKVYNPGETFMELPGCHHTVAENNSQEKPAKIMATLVVDTSVIKSGGMRRSQYLTMAGKGFRVVLL</sequence>
<dbReference type="InterPro" id="IPR014710">
    <property type="entry name" value="RmlC-like_jellyroll"/>
</dbReference>
<accession>A0ABR0SPJ4</accession>
<comment type="caution">
    <text evidence="2">The sequence shown here is derived from an EMBL/GenBank/DDBJ whole genome shotgun (WGS) entry which is preliminary data.</text>
</comment>
<dbReference type="InterPro" id="IPR011051">
    <property type="entry name" value="RmlC_Cupin_sf"/>
</dbReference>
<evidence type="ECO:0000313" key="2">
    <source>
        <dbReference type="EMBL" id="KAK5994028.1"/>
    </source>
</evidence>
<feature type="domain" description="Cupin type-2" evidence="1">
    <location>
        <begin position="37"/>
        <end position="106"/>
    </location>
</feature>
<name>A0ABR0SPJ4_9HYPO</name>
<dbReference type="InterPro" id="IPR013096">
    <property type="entry name" value="Cupin_2"/>
</dbReference>
<protein>
    <recommendedName>
        <fullName evidence="1">Cupin type-2 domain-containing protein</fullName>
    </recommendedName>
</protein>
<gene>
    <name evidence="2" type="ORF">PT974_07468</name>
</gene>
<dbReference type="Proteomes" id="UP001338125">
    <property type="component" value="Unassembled WGS sequence"/>
</dbReference>
<proteinExistence type="predicted"/>
<dbReference type="PANTHER" id="PTHR38599:SF1">
    <property type="entry name" value="CUPIN DOMAIN PROTEIN (AFU_ORTHOLOGUE AFUA_3G13620)"/>
    <property type="match status" value="1"/>
</dbReference>
<dbReference type="CDD" id="cd02234">
    <property type="entry name" value="cupin_BLR7677-like"/>
    <property type="match status" value="1"/>
</dbReference>
<dbReference type="EMBL" id="JAVFKD010000012">
    <property type="protein sequence ID" value="KAK5994028.1"/>
    <property type="molecule type" value="Genomic_DNA"/>
</dbReference>
<evidence type="ECO:0000313" key="3">
    <source>
        <dbReference type="Proteomes" id="UP001338125"/>
    </source>
</evidence>
<keyword evidence="3" id="KW-1185">Reference proteome</keyword>
<dbReference type="SUPFAM" id="SSF51182">
    <property type="entry name" value="RmlC-like cupins"/>
    <property type="match status" value="1"/>
</dbReference>
<evidence type="ECO:0000259" key="1">
    <source>
        <dbReference type="Pfam" id="PF07883"/>
    </source>
</evidence>
<reference evidence="2 3" key="1">
    <citation type="submission" date="2024-01" db="EMBL/GenBank/DDBJ databases">
        <title>Complete genome of Cladobotryum mycophilum ATHUM6906.</title>
        <authorList>
            <person name="Christinaki A.C."/>
            <person name="Myridakis A.I."/>
            <person name="Kouvelis V.N."/>
        </authorList>
    </citation>
    <scope>NUCLEOTIDE SEQUENCE [LARGE SCALE GENOMIC DNA]</scope>
    <source>
        <strain evidence="2 3">ATHUM6906</strain>
    </source>
</reference>
<dbReference type="Pfam" id="PF07883">
    <property type="entry name" value="Cupin_2"/>
    <property type="match status" value="1"/>
</dbReference>
<dbReference type="Gene3D" id="2.60.120.10">
    <property type="entry name" value="Jelly Rolls"/>
    <property type="match status" value="1"/>
</dbReference>
<dbReference type="PANTHER" id="PTHR38599">
    <property type="entry name" value="CUPIN DOMAIN PROTEIN (AFU_ORTHOLOGUE AFUA_3G13620)"/>
    <property type="match status" value="1"/>
</dbReference>
<organism evidence="2 3">
    <name type="scientific">Cladobotryum mycophilum</name>
    <dbReference type="NCBI Taxonomy" id="491253"/>
    <lineage>
        <taxon>Eukaryota</taxon>
        <taxon>Fungi</taxon>
        <taxon>Dikarya</taxon>
        <taxon>Ascomycota</taxon>
        <taxon>Pezizomycotina</taxon>
        <taxon>Sordariomycetes</taxon>
        <taxon>Hypocreomycetidae</taxon>
        <taxon>Hypocreales</taxon>
        <taxon>Hypocreaceae</taxon>
        <taxon>Cladobotryum</taxon>
    </lineage>
</organism>